<evidence type="ECO:0000256" key="1">
    <source>
        <dbReference type="SAM" id="Phobius"/>
    </source>
</evidence>
<keyword evidence="1" id="KW-1133">Transmembrane helix</keyword>
<reference evidence="2 3" key="1">
    <citation type="submission" date="2015-10" db="EMBL/GenBank/DDBJ databases">
        <title>Corynebacteirum lowii and Corynebacterium oculi species nova, derived from human clinical disease and and emended description of Corynebacterium mastiditis.</title>
        <authorList>
            <person name="Bernard K."/>
            <person name="Pacheco A.L."/>
            <person name="Mcdougall C."/>
            <person name="Burtx T."/>
            <person name="Weibe D."/>
            <person name="Tyler S."/>
            <person name="Olson A.B."/>
            <person name="Cnockaert M."/>
            <person name="Eguchi H."/>
            <person name="Kuwahara T."/>
            <person name="Nakayama-Imaohji H."/>
            <person name="Boudewijins M."/>
            <person name="Van Hoecke F."/>
            <person name="Bernier A.-M."/>
            <person name="Vandamme P."/>
        </authorList>
    </citation>
    <scope>NUCLEOTIDE SEQUENCE [LARGE SCALE GENOMIC DNA]</scope>
    <source>
        <strain evidence="2 3">NML 130206</strain>
    </source>
</reference>
<dbReference type="PATRIC" id="fig|1544413.3.peg.2099"/>
<proteinExistence type="predicted"/>
<evidence type="ECO:0008006" key="4">
    <source>
        <dbReference type="Google" id="ProtNLM"/>
    </source>
</evidence>
<dbReference type="AlphaFoldDB" id="A0A0Q0YEM2"/>
<dbReference type="EMBL" id="LKEV01000007">
    <property type="protein sequence ID" value="KQB84835.1"/>
    <property type="molecule type" value="Genomic_DNA"/>
</dbReference>
<comment type="caution">
    <text evidence="2">The sequence shown here is derived from an EMBL/GenBank/DDBJ whole genome shotgun (WGS) entry which is preliminary data.</text>
</comment>
<dbReference type="RefSeq" id="WP_055178839.1">
    <property type="nucleotide sequence ID" value="NZ_JAUSQY010000001.1"/>
</dbReference>
<protein>
    <recommendedName>
        <fullName evidence="4">DUF2178 domain-containing protein</fullName>
    </recommendedName>
</protein>
<gene>
    <name evidence="2" type="ORF">Clow_02097</name>
</gene>
<keyword evidence="3" id="KW-1185">Reference proteome</keyword>
<dbReference type="OrthoDB" id="4427573at2"/>
<feature type="transmembrane region" description="Helical" evidence="1">
    <location>
        <begin position="97"/>
        <end position="119"/>
    </location>
</feature>
<feature type="transmembrane region" description="Helical" evidence="1">
    <location>
        <begin position="50"/>
        <end position="67"/>
    </location>
</feature>
<dbReference type="STRING" id="1544413.Clow_02097"/>
<name>A0A0Q0YEM2_9CORY</name>
<sequence length="171" mass="19133">MSNSTTSRPNLPIPATVRNRQRAIQASYFFLAASLIAIPLLFFFKEFAQPLWYISMLGCVCFTIYLARATNNHAAAYPEELDEYEGKRVLHAKRYTMYISLFSLLGIAFALDLLAPYIVRLDLSPEAASTLVRAIGMLAGTLAFYSIFSVQRGIARGMNKDELAEQQDAYA</sequence>
<accession>A0A0Q0YEM2</accession>
<feature type="transmembrane region" description="Helical" evidence="1">
    <location>
        <begin position="131"/>
        <end position="150"/>
    </location>
</feature>
<keyword evidence="1" id="KW-0472">Membrane</keyword>
<organism evidence="2 3">
    <name type="scientific">Corynebacterium lowii</name>
    <dbReference type="NCBI Taxonomy" id="1544413"/>
    <lineage>
        <taxon>Bacteria</taxon>
        <taxon>Bacillati</taxon>
        <taxon>Actinomycetota</taxon>
        <taxon>Actinomycetes</taxon>
        <taxon>Mycobacteriales</taxon>
        <taxon>Corynebacteriaceae</taxon>
        <taxon>Corynebacterium</taxon>
    </lineage>
</organism>
<feature type="transmembrane region" description="Helical" evidence="1">
    <location>
        <begin position="26"/>
        <end position="44"/>
    </location>
</feature>
<dbReference type="Proteomes" id="UP000050488">
    <property type="component" value="Unassembled WGS sequence"/>
</dbReference>
<evidence type="ECO:0000313" key="2">
    <source>
        <dbReference type="EMBL" id="KQB84835.1"/>
    </source>
</evidence>
<evidence type="ECO:0000313" key="3">
    <source>
        <dbReference type="Proteomes" id="UP000050488"/>
    </source>
</evidence>
<keyword evidence="1" id="KW-0812">Transmembrane</keyword>